<comment type="caution">
    <text evidence="2">The sequence shown here is derived from an EMBL/GenBank/DDBJ whole genome shotgun (WGS) entry which is preliminary data.</text>
</comment>
<proteinExistence type="predicted"/>
<dbReference type="Proteomes" id="UP000646749">
    <property type="component" value="Unassembled WGS sequence"/>
</dbReference>
<dbReference type="Gene3D" id="1.10.10.10">
    <property type="entry name" value="Winged helix-like DNA-binding domain superfamily/Winged helix DNA-binding domain"/>
    <property type="match status" value="1"/>
</dbReference>
<gene>
    <name evidence="2" type="ORF">Pen02_04060</name>
</gene>
<reference evidence="2 3" key="1">
    <citation type="submission" date="2021-01" db="EMBL/GenBank/DDBJ databases">
        <title>Whole genome shotgun sequence of Plantactinospora endophytica NBRC 110450.</title>
        <authorList>
            <person name="Komaki H."/>
            <person name="Tamura T."/>
        </authorList>
    </citation>
    <scope>NUCLEOTIDE SEQUENCE [LARGE SCALE GENOMIC DNA]</scope>
    <source>
        <strain evidence="2 3">NBRC 110450</strain>
    </source>
</reference>
<dbReference type="EMBL" id="BONW01000001">
    <property type="protein sequence ID" value="GIG85470.1"/>
    <property type="molecule type" value="Genomic_DNA"/>
</dbReference>
<sequence>MLISPRPWQALVDAGVVVVPLDAERVELRLAARRSSTRVLARTRPLHPFDFAHLLARQTEPGLLIVPAASSAVRAMLDAAGWSWLVDDGRRVTGVLRIAGHRLDIGVSGNDVQRRFPDRRRRGPVPWGTFTLARRLLQQPYATQQQLANLTGISQPRASQALRGFVEQGLAEHTGAGWRIRDLDRLLGWWLAEYPGPGGLSTYWYSLDPALVQARAMLEQVDTVTRMTDALDQPTAVLSGDVAADFIAPWRAPNRAVVYARIGVDPAEAGFVPASEEDATLEFVVPRDPGVWPLGVPVTSQRDAPLPLADPLQIVWDVHRAPGADAEEAAVRLWRELRNRSRRGYGGGVA</sequence>
<evidence type="ECO:0000313" key="2">
    <source>
        <dbReference type="EMBL" id="GIG85470.1"/>
    </source>
</evidence>
<keyword evidence="3" id="KW-1185">Reference proteome</keyword>
<dbReference type="InterPro" id="IPR036390">
    <property type="entry name" value="WH_DNA-bd_sf"/>
</dbReference>
<accession>A0ABQ4DSP8</accession>
<feature type="domain" description="HTH crp-type" evidence="1">
    <location>
        <begin position="142"/>
        <end position="186"/>
    </location>
</feature>
<organism evidence="2 3">
    <name type="scientific">Plantactinospora endophytica</name>
    <dbReference type="NCBI Taxonomy" id="673535"/>
    <lineage>
        <taxon>Bacteria</taxon>
        <taxon>Bacillati</taxon>
        <taxon>Actinomycetota</taxon>
        <taxon>Actinomycetes</taxon>
        <taxon>Micromonosporales</taxon>
        <taxon>Micromonosporaceae</taxon>
        <taxon>Plantactinospora</taxon>
    </lineage>
</organism>
<name>A0ABQ4DSP8_9ACTN</name>
<dbReference type="InterPro" id="IPR036388">
    <property type="entry name" value="WH-like_DNA-bd_sf"/>
</dbReference>
<dbReference type="Pfam" id="PF13545">
    <property type="entry name" value="HTH_Crp_2"/>
    <property type="match status" value="1"/>
</dbReference>
<evidence type="ECO:0000259" key="1">
    <source>
        <dbReference type="Pfam" id="PF13545"/>
    </source>
</evidence>
<dbReference type="SUPFAM" id="SSF46785">
    <property type="entry name" value="Winged helix' DNA-binding domain"/>
    <property type="match status" value="1"/>
</dbReference>
<dbReference type="InterPro" id="IPR012318">
    <property type="entry name" value="HTH_CRP"/>
</dbReference>
<protein>
    <recommendedName>
        <fullName evidence="1">HTH crp-type domain-containing protein</fullName>
    </recommendedName>
</protein>
<evidence type="ECO:0000313" key="3">
    <source>
        <dbReference type="Proteomes" id="UP000646749"/>
    </source>
</evidence>